<evidence type="ECO:0000256" key="1">
    <source>
        <dbReference type="ARBA" id="ARBA00023125"/>
    </source>
</evidence>
<keyword evidence="1" id="KW-0238">DNA-binding</keyword>
<dbReference type="PRINTS" id="PR00044">
    <property type="entry name" value="LEUZIPPRMYC"/>
</dbReference>
<sequence>MMYGQSAQGLQVVPSFDYSTTYNEGYWDGLPDDQRHYESEKQSNYFQYPLSITSSENNFLGLPSNQPYYCNPSYIPSYSPLQNHYLNAPGIFEQQITDNFEHRHSIKQEPVLSRTTHNVLERQRRNDLKIRFNILRDNIPELASNEKAPKIQILKKGLEHLNELKAQEQKLLVDLELEKQRRKILIRRLNDLKKGLY</sequence>
<dbReference type="SUPFAM" id="SSF47459">
    <property type="entry name" value="HLH, helix-loop-helix DNA-binding domain"/>
    <property type="match status" value="1"/>
</dbReference>
<protein>
    <submittedName>
        <fullName evidence="4">Myc proto-oncogene protein</fullName>
    </submittedName>
</protein>
<name>A0ABM4BCT1_HYDVU</name>
<gene>
    <name evidence="4" type="primary">LOC100212002</name>
</gene>
<dbReference type="RefSeq" id="XP_065646749.1">
    <property type="nucleotide sequence ID" value="XM_065790677.1"/>
</dbReference>
<dbReference type="Gene3D" id="4.10.280.10">
    <property type="entry name" value="Helix-loop-helix DNA-binding domain"/>
    <property type="match status" value="1"/>
</dbReference>
<dbReference type="InterPro" id="IPR011598">
    <property type="entry name" value="bHLH_dom"/>
</dbReference>
<accession>A0ABM4BCT1</accession>
<proteinExistence type="predicted"/>
<evidence type="ECO:0000313" key="3">
    <source>
        <dbReference type="Proteomes" id="UP001652625"/>
    </source>
</evidence>
<keyword evidence="3" id="KW-1185">Reference proteome</keyword>
<dbReference type="InterPro" id="IPR002418">
    <property type="entry name" value="Tscrpt_reg_Myc"/>
</dbReference>
<dbReference type="SMART" id="SM00353">
    <property type="entry name" value="HLH"/>
    <property type="match status" value="1"/>
</dbReference>
<dbReference type="CDD" id="cd11400">
    <property type="entry name" value="bHLHzip_Myc"/>
    <property type="match status" value="1"/>
</dbReference>
<feature type="domain" description="BHLH" evidence="2">
    <location>
        <begin position="112"/>
        <end position="164"/>
    </location>
</feature>
<evidence type="ECO:0000313" key="4">
    <source>
        <dbReference type="RefSeq" id="XP_065646749.1"/>
    </source>
</evidence>
<dbReference type="Proteomes" id="UP001652625">
    <property type="component" value="Chromosome 02"/>
</dbReference>
<dbReference type="InterPro" id="IPR050433">
    <property type="entry name" value="Myc_transcription_factors"/>
</dbReference>
<reference evidence="4" key="2">
    <citation type="submission" date="2025-08" db="UniProtKB">
        <authorList>
            <consortium name="RefSeq"/>
        </authorList>
    </citation>
    <scope>IDENTIFICATION</scope>
</reference>
<dbReference type="InterPro" id="IPR036638">
    <property type="entry name" value="HLH_DNA-bd_sf"/>
</dbReference>
<dbReference type="GeneID" id="100212002"/>
<organism evidence="3 4">
    <name type="scientific">Hydra vulgaris</name>
    <name type="common">Hydra</name>
    <name type="synonym">Hydra attenuata</name>
    <dbReference type="NCBI Taxonomy" id="6087"/>
    <lineage>
        <taxon>Eukaryota</taxon>
        <taxon>Metazoa</taxon>
        <taxon>Cnidaria</taxon>
        <taxon>Hydrozoa</taxon>
        <taxon>Hydroidolina</taxon>
        <taxon>Anthoathecata</taxon>
        <taxon>Aplanulata</taxon>
        <taxon>Hydridae</taxon>
        <taxon>Hydra</taxon>
    </lineage>
</organism>
<evidence type="ECO:0000259" key="2">
    <source>
        <dbReference type="PROSITE" id="PS50888"/>
    </source>
</evidence>
<reference evidence="3" key="1">
    <citation type="submission" date="2025-05" db="UniProtKB">
        <authorList>
            <consortium name="RefSeq"/>
        </authorList>
    </citation>
    <scope>NUCLEOTIDE SEQUENCE [LARGE SCALE GENOMIC DNA]</scope>
</reference>
<dbReference type="PANTHER" id="PTHR45851">
    <property type="entry name" value="MYC PROTO-ONCOGENE"/>
    <property type="match status" value="1"/>
</dbReference>
<dbReference type="PROSITE" id="PS50888">
    <property type="entry name" value="BHLH"/>
    <property type="match status" value="1"/>
</dbReference>
<dbReference type="Pfam" id="PF00010">
    <property type="entry name" value="HLH"/>
    <property type="match status" value="1"/>
</dbReference>